<dbReference type="CDD" id="cd00077">
    <property type="entry name" value="HDc"/>
    <property type="match status" value="1"/>
</dbReference>
<gene>
    <name evidence="3" type="ORF">OHK93_007205</name>
</gene>
<feature type="region of interest" description="Disordered" evidence="1">
    <location>
        <begin position="1"/>
        <end position="24"/>
    </location>
</feature>
<dbReference type="SUPFAM" id="SSF109604">
    <property type="entry name" value="HD-domain/PDEase-like"/>
    <property type="match status" value="1"/>
</dbReference>
<dbReference type="InterPro" id="IPR003607">
    <property type="entry name" value="HD/PDEase_dom"/>
</dbReference>
<dbReference type="AlphaFoldDB" id="A0AA43QMX5"/>
<name>A0AA43QMX5_9LECA</name>
<dbReference type="Pfam" id="PF01966">
    <property type="entry name" value="HD"/>
    <property type="match status" value="1"/>
</dbReference>
<evidence type="ECO:0000313" key="4">
    <source>
        <dbReference type="Proteomes" id="UP001161017"/>
    </source>
</evidence>
<comment type="caution">
    <text evidence="3">The sequence shown here is derived from an EMBL/GenBank/DDBJ whole genome shotgun (WGS) entry which is preliminary data.</text>
</comment>
<dbReference type="PANTHER" id="PTHR35569">
    <property type="entry name" value="CYANAMIDE HYDRATASE DDI2-RELATED"/>
    <property type="match status" value="1"/>
</dbReference>
<proteinExistence type="predicted"/>
<protein>
    <recommendedName>
        <fullName evidence="2">HD/PDEase domain-containing protein</fullName>
    </recommendedName>
</protein>
<evidence type="ECO:0000313" key="3">
    <source>
        <dbReference type="EMBL" id="MDI1487931.1"/>
    </source>
</evidence>
<accession>A0AA43QMX5</accession>
<dbReference type="Gene3D" id="1.10.3210.10">
    <property type="entry name" value="Hypothetical protein af1432"/>
    <property type="match status" value="1"/>
</dbReference>
<keyword evidence="4" id="KW-1185">Reference proteome</keyword>
<dbReference type="PANTHER" id="PTHR35569:SF1">
    <property type="entry name" value="CYANAMIDE HYDRATASE DDI2-RELATED"/>
    <property type="match status" value="1"/>
</dbReference>
<reference evidence="3" key="1">
    <citation type="journal article" date="2023" name="Genome Biol. Evol.">
        <title>First Whole Genome Sequence and Flow Cytometry Genome Size Data for the Lichen-Forming Fungus Ramalina farinacea (Ascomycota).</title>
        <authorList>
            <person name="Llewellyn T."/>
            <person name="Mian S."/>
            <person name="Hill R."/>
            <person name="Leitch I.J."/>
            <person name="Gaya E."/>
        </authorList>
    </citation>
    <scope>NUCLEOTIDE SEQUENCE</scope>
    <source>
        <strain evidence="3">LIQ254RAFAR</strain>
    </source>
</reference>
<dbReference type="Proteomes" id="UP001161017">
    <property type="component" value="Unassembled WGS sequence"/>
</dbReference>
<evidence type="ECO:0000256" key="1">
    <source>
        <dbReference type="SAM" id="MobiDB-lite"/>
    </source>
</evidence>
<organism evidence="3 4">
    <name type="scientific">Ramalina farinacea</name>
    <dbReference type="NCBI Taxonomy" id="258253"/>
    <lineage>
        <taxon>Eukaryota</taxon>
        <taxon>Fungi</taxon>
        <taxon>Dikarya</taxon>
        <taxon>Ascomycota</taxon>
        <taxon>Pezizomycotina</taxon>
        <taxon>Lecanoromycetes</taxon>
        <taxon>OSLEUM clade</taxon>
        <taxon>Lecanoromycetidae</taxon>
        <taxon>Lecanorales</taxon>
        <taxon>Lecanorineae</taxon>
        <taxon>Ramalinaceae</taxon>
        <taxon>Ramalina</taxon>
    </lineage>
</organism>
<sequence length="239" mass="26137">MCPPSSLPLSSTNPGTSAPEDPPPDLVPSIPLCLSAYDHVHQNLPAPIFNHSVRVYLYVKSLAERAQSPWATQDRLRILFTACLFHDMGASNSANDSPERFEVCGADACAEHLHAHSVTDAADVHEAWVAIALHTSPGIAERISPLARWVRLAALADFDGLRSVNPSITGSEQELLEDEVFREGIEKRFPRLDPEKALGDAVTEQGLRQPKKAPPASWAGIMVRAHQEDPEWEGVNKAF</sequence>
<dbReference type="EMBL" id="JAPUFD010000006">
    <property type="protein sequence ID" value="MDI1487931.1"/>
    <property type="molecule type" value="Genomic_DNA"/>
</dbReference>
<dbReference type="InterPro" id="IPR006674">
    <property type="entry name" value="HD_domain"/>
</dbReference>
<evidence type="ECO:0000259" key="2">
    <source>
        <dbReference type="SMART" id="SM00471"/>
    </source>
</evidence>
<dbReference type="SMART" id="SM00471">
    <property type="entry name" value="HDc"/>
    <property type="match status" value="1"/>
</dbReference>
<feature type="domain" description="HD/PDEase" evidence="2">
    <location>
        <begin position="44"/>
        <end position="121"/>
    </location>
</feature>